<proteinExistence type="predicted"/>
<dbReference type="RefSeq" id="WP_379568484.1">
    <property type="nucleotide sequence ID" value="NZ_JBHSQK010000060.1"/>
</dbReference>
<dbReference type="CDD" id="cd06587">
    <property type="entry name" value="VOC"/>
    <property type="match status" value="1"/>
</dbReference>
<dbReference type="InterPro" id="IPR037523">
    <property type="entry name" value="VOC_core"/>
</dbReference>
<dbReference type="Gene3D" id="3.10.180.10">
    <property type="entry name" value="2,3-Dihydroxybiphenyl 1,2-Dioxygenase, domain 1"/>
    <property type="match status" value="1"/>
</dbReference>
<evidence type="ECO:0000313" key="3">
    <source>
        <dbReference type="EMBL" id="MFC5950969.1"/>
    </source>
</evidence>
<keyword evidence="4" id="KW-1185">Reference proteome</keyword>
<protein>
    <submittedName>
        <fullName evidence="3">VOC family protein</fullName>
    </submittedName>
</protein>
<dbReference type="SUPFAM" id="SSF54593">
    <property type="entry name" value="Glyoxalase/Bleomycin resistance protein/Dihydroxybiphenyl dioxygenase"/>
    <property type="match status" value="1"/>
</dbReference>
<dbReference type="EMBL" id="JBHSQK010000060">
    <property type="protein sequence ID" value="MFC5950969.1"/>
    <property type="molecule type" value="Genomic_DNA"/>
</dbReference>
<gene>
    <name evidence="3" type="ORF">ACFQH9_22135</name>
</gene>
<evidence type="ECO:0000256" key="1">
    <source>
        <dbReference type="ARBA" id="ARBA00022723"/>
    </source>
</evidence>
<dbReference type="PANTHER" id="PTHR43048">
    <property type="entry name" value="METHYLMALONYL-COA EPIMERASE"/>
    <property type="match status" value="1"/>
</dbReference>
<sequence>MATVSVRYIVRDVDAAIDFYTRHLGFTEVMHPAPTFAMLTRGDLRLALSAPGGPGGGGSTAADGRVPEPGGWNRFALEVTDLPAVAERLRAAGVVFRGDLVEGVGGDQVVVEDPSGNPVELFAPKRAEARLDPATG</sequence>
<name>A0ABW1IF35_9PSEU</name>
<dbReference type="Pfam" id="PF00903">
    <property type="entry name" value="Glyoxalase"/>
    <property type="match status" value="1"/>
</dbReference>
<feature type="domain" description="VOC" evidence="2">
    <location>
        <begin position="2"/>
        <end position="124"/>
    </location>
</feature>
<evidence type="ECO:0000313" key="4">
    <source>
        <dbReference type="Proteomes" id="UP001596119"/>
    </source>
</evidence>
<evidence type="ECO:0000259" key="2">
    <source>
        <dbReference type="PROSITE" id="PS51819"/>
    </source>
</evidence>
<dbReference type="InterPro" id="IPR029068">
    <property type="entry name" value="Glyas_Bleomycin-R_OHBP_Dase"/>
</dbReference>
<organism evidence="3 4">
    <name type="scientific">Pseudonocardia lutea</name>
    <dbReference type="NCBI Taxonomy" id="2172015"/>
    <lineage>
        <taxon>Bacteria</taxon>
        <taxon>Bacillati</taxon>
        <taxon>Actinomycetota</taxon>
        <taxon>Actinomycetes</taxon>
        <taxon>Pseudonocardiales</taxon>
        <taxon>Pseudonocardiaceae</taxon>
        <taxon>Pseudonocardia</taxon>
    </lineage>
</organism>
<dbReference type="Proteomes" id="UP001596119">
    <property type="component" value="Unassembled WGS sequence"/>
</dbReference>
<dbReference type="PROSITE" id="PS51819">
    <property type="entry name" value="VOC"/>
    <property type="match status" value="1"/>
</dbReference>
<dbReference type="InterPro" id="IPR051785">
    <property type="entry name" value="MMCE/EMCE_epimerase"/>
</dbReference>
<dbReference type="InterPro" id="IPR004360">
    <property type="entry name" value="Glyas_Fos-R_dOase_dom"/>
</dbReference>
<comment type="caution">
    <text evidence="3">The sequence shown here is derived from an EMBL/GenBank/DDBJ whole genome shotgun (WGS) entry which is preliminary data.</text>
</comment>
<accession>A0ABW1IF35</accession>
<reference evidence="4" key="1">
    <citation type="journal article" date="2019" name="Int. J. Syst. Evol. Microbiol.">
        <title>The Global Catalogue of Microorganisms (GCM) 10K type strain sequencing project: providing services to taxonomists for standard genome sequencing and annotation.</title>
        <authorList>
            <consortium name="The Broad Institute Genomics Platform"/>
            <consortium name="The Broad Institute Genome Sequencing Center for Infectious Disease"/>
            <person name="Wu L."/>
            <person name="Ma J."/>
        </authorList>
    </citation>
    <scope>NUCLEOTIDE SEQUENCE [LARGE SCALE GENOMIC DNA]</scope>
    <source>
        <strain evidence="4">CGMCC 4.7397</strain>
    </source>
</reference>
<keyword evidence="1" id="KW-0479">Metal-binding</keyword>
<dbReference type="PANTHER" id="PTHR43048:SF5">
    <property type="entry name" value="BLR5325 PROTEIN"/>
    <property type="match status" value="1"/>
</dbReference>